<dbReference type="EMBL" id="JAAARO010000018">
    <property type="protein sequence ID" value="KAF5731676.1"/>
    <property type="molecule type" value="Genomic_DNA"/>
</dbReference>
<keyword evidence="1" id="KW-0418">Kinase</keyword>
<organism evidence="1 2">
    <name type="scientific">Tripterygium wilfordii</name>
    <name type="common">Thunder God vine</name>
    <dbReference type="NCBI Taxonomy" id="458696"/>
    <lineage>
        <taxon>Eukaryota</taxon>
        <taxon>Viridiplantae</taxon>
        <taxon>Streptophyta</taxon>
        <taxon>Embryophyta</taxon>
        <taxon>Tracheophyta</taxon>
        <taxon>Spermatophyta</taxon>
        <taxon>Magnoliopsida</taxon>
        <taxon>eudicotyledons</taxon>
        <taxon>Gunneridae</taxon>
        <taxon>Pentapetalae</taxon>
        <taxon>rosids</taxon>
        <taxon>fabids</taxon>
        <taxon>Celastrales</taxon>
        <taxon>Celastraceae</taxon>
        <taxon>Tripterygium</taxon>
    </lineage>
</organism>
<dbReference type="GO" id="GO:0016301">
    <property type="term" value="F:kinase activity"/>
    <property type="evidence" value="ECO:0007669"/>
    <property type="project" value="UniProtKB-KW"/>
</dbReference>
<dbReference type="GO" id="GO:0005829">
    <property type="term" value="C:cytosol"/>
    <property type="evidence" value="ECO:0007669"/>
    <property type="project" value="TreeGrafter"/>
</dbReference>
<dbReference type="GO" id="GO:0005524">
    <property type="term" value="F:ATP binding"/>
    <property type="evidence" value="ECO:0007669"/>
    <property type="project" value="InterPro"/>
</dbReference>
<accession>A0A7J7CD66</accession>
<keyword evidence="2" id="KW-1185">Reference proteome</keyword>
<evidence type="ECO:0000313" key="2">
    <source>
        <dbReference type="Proteomes" id="UP000593562"/>
    </source>
</evidence>
<dbReference type="GO" id="GO:0004612">
    <property type="term" value="F:phosphoenolpyruvate carboxykinase (ATP) activity"/>
    <property type="evidence" value="ECO:0007669"/>
    <property type="project" value="InterPro"/>
</dbReference>
<dbReference type="InterPro" id="IPR013035">
    <property type="entry name" value="PEP_carboxykinase_C"/>
</dbReference>
<reference evidence="1 2" key="1">
    <citation type="journal article" date="2020" name="Nat. Commun.">
        <title>Genome of Tripterygium wilfordii and identification of cytochrome P450 involved in triptolide biosynthesis.</title>
        <authorList>
            <person name="Tu L."/>
            <person name="Su P."/>
            <person name="Zhang Z."/>
            <person name="Gao L."/>
            <person name="Wang J."/>
            <person name="Hu T."/>
            <person name="Zhou J."/>
            <person name="Zhang Y."/>
            <person name="Zhao Y."/>
            <person name="Liu Y."/>
            <person name="Song Y."/>
            <person name="Tong Y."/>
            <person name="Lu Y."/>
            <person name="Yang J."/>
            <person name="Xu C."/>
            <person name="Jia M."/>
            <person name="Peters R.J."/>
            <person name="Huang L."/>
            <person name="Gao W."/>
        </authorList>
    </citation>
    <scope>NUCLEOTIDE SEQUENCE [LARGE SCALE GENOMIC DNA]</scope>
    <source>
        <strain evidence="2">cv. XIE 37</strain>
        <tissue evidence="1">Leaf</tissue>
    </source>
</reference>
<dbReference type="AlphaFoldDB" id="A0A7J7CD66"/>
<dbReference type="Proteomes" id="UP000593562">
    <property type="component" value="Unassembled WGS sequence"/>
</dbReference>
<dbReference type="InParanoid" id="A0A7J7CD66"/>
<comment type="caution">
    <text evidence="1">The sequence shown here is derived from an EMBL/GenBank/DDBJ whole genome shotgun (WGS) entry which is preliminary data.</text>
</comment>
<dbReference type="SUPFAM" id="SSF53795">
    <property type="entry name" value="PEP carboxykinase-like"/>
    <property type="match status" value="1"/>
</dbReference>
<proteinExistence type="predicted"/>
<gene>
    <name evidence="1" type="ORF">HS088_TW18G00360</name>
</gene>
<sequence length="118" mass="13434">MSIHEKLIMLIDLSQRENTRASYPIEHIPNAKIPCVSPHPKNVILLACDAFDVLPPISKLTLHKRCTTSSVGTQLWWGKVEETKENTCSVDSKLSIRTLLTSFFFFFSLTYSFCKSLQ</sequence>
<dbReference type="PANTHER" id="PTHR30031:SF0">
    <property type="entry name" value="PHOSPHOENOLPYRUVATE CARBOXYKINASE (ATP)"/>
    <property type="match status" value="1"/>
</dbReference>
<protein>
    <submittedName>
        <fullName evidence="1">Phosphoenolpyruvate carboxykinase</fullName>
    </submittedName>
</protein>
<dbReference type="Gene3D" id="3.90.228.20">
    <property type="match status" value="1"/>
</dbReference>
<dbReference type="PANTHER" id="PTHR30031">
    <property type="entry name" value="PHOSPHOENOLPYRUVATE CARBOXYKINASE ATP"/>
    <property type="match status" value="1"/>
</dbReference>
<dbReference type="Pfam" id="PF01293">
    <property type="entry name" value="PEPCK_ATP"/>
    <property type="match status" value="1"/>
</dbReference>
<keyword evidence="1" id="KW-0808">Transferase</keyword>
<dbReference type="GO" id="GO:0006094">
    <property type="term" value="P:gluconeogenesis"/>
    <property type="evidence" value="ECO:0007669"/>
    <property type="project" value="InterPro"/>
</dbReference>
<evidence type="ECO:0000313" key="1">
    <source>
        <dbReference type="EMBL" id="KAF5731676.1"/>
    </source>
</evidence>
<dbReference type="InterPro" id="IPR001272">
    <property type="entry name" value="PEP_carboxykinase_ATP"/>
</dbReference>
<keyword evidence="1" id="KW-0670">Pyruvate</keyword>
<name>A0A7J7CD66_TRIWF</name>